<dbReference type="KEGG" id="aue:C5O00_02665"/>
<name>A0A2S0HU15_9FLAO</name>
<dbReference type="Proteomes" id="UP000238442">
    <property type="component" value="Chromosome"/>
</dbReference>
<evidence type="ECO:0000313" key="1">
    <source>
        <dbReference type="EMBL" id="AVI50130.1"/>
    </source>
</evidence>
<dbReference type="AlphaFoldDB" id="A0A2S0HU15"/>
<keyword evidence="2" id="KW-1185">Reference proteome</keyword>
<reference evidence="1 2" key="1">
    <citation type="submission" date="2018-02" db="EMBL/GenBank/DDBJ databases">
        <title>Genomic analysis of the strain RR4-38 isolated from a seawater recirculating aquaculture system.</title>
        <authorList>
            <person name="Kim Y.-S."/>
            <person name="Jang Y.H."/>
            <person name="Kim K.-H."/>
        </authorList>
    </citation>
    <scope>NUCLEOTIDE SEQUENCE [LARGE SCALE GENOMIC DNA]</scope>
    <source>
        <strain evidence="1 2">RR4-38</strain>
    </source>
</reference>
<accession>A0A2S0HU15</accession>
<dbReference type="RefSeq" id="WP_105214714.1">
    <property type="nucleotide sequence ID" value="NZ_CP027062.1"/>
</dbReference>
<protein>
    <submittedName>
        <fullName evidence="1">Uncharacterized protein</fullName>
    </submittedName>
</protein>
<gene>
    <name evidence="1" type="ORF">C5O00_02665</name>
</gene>
<proteinExistence type="predicted"/>
<dbReference type="EMBL" id="CP027062">
    <property type="protein sequence ID" value="AVI50130.1"/>
    <property type="molecule type" value="Genomic_DNA"/>
</dbReference>
<sequence length="67" mass="7886">MRTFNSLEDLAKEVYRKDLEKQITLEKMKLNVNSLKHRLTREVIPGEIAHMAGNYLGKVIRNNFKNK</sequence>
<organism evidence="1 2">
    <name type="scientific">Pukyongia salina</name>
    <dbReference type="NCBI Taxonomy" id="2094025"/>
    <lineage>
        <taxon>Bacteria</taxon>
        <taxon>Pseudomonadati</taxon>
        <taxon>Bacteroidota</taxon>
        <taxon>Flavobacteriia</taxon>
        <taxon>Flavobacteriales</taxon>
        <taxon>Flavobacteriaceae</taxon>
        <taxon>Pukyongia</taxon>
    </lineage>
</organism>
<evidence type="ECO:0000313" key="2">
    <source>
        <dbReference type="Proteomes" id="UP000238442"/>
    </source>
</evidence>